<dbReference type="AlphaFoldDB" id="A0A060LYW2"/>
<dbReference type="RefSeq" id="WP_038476547.1">
    <property type="nucleotide sequence ID" value="NZ_CP003923.1"/>
</dbReference>
<dbReference type="eggNOG" id="COG3153">
    <property type="taxonomic scope" value="Bacteria"/>
</dbReference>
<dbReference type="InterPro" id="IPR000182">
    <property type="entry name" value="GNAT_dom"/>
</dbReference>
<organism evidence="2 3">
    <name type="scientific">Shouchella lehensis G1</name>
    <dbReference type="NCBI Taxonomy" id="1246626"/>
    <lineage>
        <taxon>Bacteria</taxon>
        <taxon>Bacillati</taxon>
        <taxon>Bacillota</taxon>
        <taxon>Bacilli</taxon>
        <taxon>Bacillales</taxon>
        <taxon>Bacillaceae</taxon>
        <taxon>Shouchella</taxon>
    </lineage>
</organism>
<evidence type="ECO:0000313" key="3">
    <source>
        <dbReference type="Proteomes" id="UP000027142"/>
    </source>
</evidence>
<dbReference type="GO" id="GO:0016747">
    <property type="term" value="F:acyltransferase activity, transferring groups other than amino-acyl groups"/>
    <property type="evidence" value="ECO:0007669"/>
    <property type="project" value="InterPro"/>
</dbReference>
<evidence type="ECO:0000313" key="2">
    <source>
        <dbReference type="EMBL" id="AIC92989.1"/>
    </source>
</evidence>
<proteinExistence type="predicted"/>
<protein>
    <recommendedName>
        <fullName evidence="1">N-acetyltransferase domain-containing protein</fullName>
    </recommendedName>
</protein>
<dbReference type="CDD" id="cd04301">
    <property type="entry name" value="NAT_SF"/>
    <property type="match status" value="1"/>
</dbReference>
<dbReference type="PROSITE" id="PS51186">
    <property type="entry name" value="GNAT"/>
    <property type="match status" value="1"/>
</dbReference>
<dbReference type="PATRIC" id="fig|1246626.3.peg.371"/>
<dbReference type="InterPro" id="IPR016181">
    <property type="entry name" value="Acyl_CoA_acyltransferase"/>
</dbReference>
<dbReference type="Proteomes" id="UP000027142">
    <property type="component" value="Chromosome"/>
</dbReference>
<reference evidence="2 3" key="1">
    <citation type="journal article" date="2014" name="Gene">
        <title>A comparative genomic analysis of the alkalitolerant soil bacterium Bacillus lehensis G1.</title>
        <authorList>
            <person name="Noor Y.M."/>
            <person name="Samsulrizal N.H."/>
            <person name="Jema'on N.A."/>
            <person name="Low K.O."/>
            <person name="Ramli A.N."/>
            <person name="Alias N.I."/>
            <person name="Damis S.I."/>
            <person name="Fuzi S.F."/>
            <person name="Isa M.N."/>
            <person name="Murad A.M."/>
            <person name="Raih M.F."/>
            <person name="Bakar F.D."/>
            <person name="Najimudin N."/>
            <person name="Mahadi N.M."/>
            <person name="Illias R.M."/>
        </authorList>
    </citation>
    <scope>NUCLEOTIDE SEQUENCE [LARGE SCALE GENOMIC DNA]</scope>
    <source>
        <strain evidence="2 3">G1</strain>
    </source>
</reference>
<keyword evidence="3" id="KW-1185">Reference proteome</keyword>
<dbReference type="STRING" id="1246626.BleG1_0381"/>
<evidence type="ECO:0000259" key="1">
    <source>
        <dbReference type="PROSITE" id="PS51186"/>
    </source>
</evidence>
<dbReference type="SUPFAM" id="SSF55729">
    <property type="entry name" value="Acyl-CoA N-acyltransferases (Nat)"/>
    <property type="match status" value="1"/>
</dbReference>
<dbReference type="Gene3D" id="3.40.630.30">
    <property type="match status" value="1"/>
</dbReference>
<name>A0A060LYW2_9BACI</name>
<sequence length="144" mass="16423">MDYLSLKGIPSKRIVKEICGLYRDVFNEDRQLNERMDDKPNVDVQLAYENGTLIGFKIGYEQSPTTFYSWLGGVRSTSQGKGVALQLMRNQHAKAKEAGYKIVETKTMNRWRKMLLLNIRFGFNVTAVEESQTGDGKIILQKAL</sequence>
<dbReference type="KEGG" id="ble:BleG1_0381"/>
<dbReference type="OrthoDB" id="9812289at2"/>
<dbReference type="Pfam" id="PF00583">
    <property type="entry name" value="Acetyltransf_1"/>
    <property type="match status" value="1"/>
</dbReference>
<dbReference type="HOGENOM" id="CLU_127573_0_0_9"/>
<dbReference type="EMBL" id="CP003923">
    <property type="protein sequence ID" value="AIC92989.1"/>
    <property type="molecule type" value="Genomic_DNA"/>
</dbReference>
<gene>
    <name evidence="2" type="ORF">BleG1_0381</name>
</gene>
<accession>A0A060LYW2</accession>
<feature type="domain" description="N-acetyltransferase" evidence="1">
    <location>
        <begin position="1"/>
        <end position="144"/>
    </location>
</feature>